<feature type="active site" description="Proton donor/acceptor" evidence="9">
    <location>
        <position position="1034"/>
    </location>
</feature>
<evidence type="ECO:0000256" key="9">
    <source>
        <dbReference type="PIRSR" id="PIRSR610347-1"/>
    </source>
</evidence>
<dbReference type="InterPro" id="IPR036412">
    <property type="entry name" value="HAD-like_sf"/>
</dbReference>
<dbReference type="GO" id="GO:0003697">
    <property type="term" value="F:single-stranded DNA binding"/>
    <property type="evidence" value="ECO:0007669"/>
    <property type="project" value="TreeGrafter"/>
</dbReference>
<dbReference type="InterPro" id="IPR006549">
    <property type="entry name" value="HAD-SF_hydro_IIIA"/>
</dbReference>
<gene>
    <name evidence="13" type="ORF">LAMO00422_LOCUS12548</name>
</gene>
<protein>
    <recommendedName>
        <fullName evidence="14">PNK FHA domain-containing protein</fullName>
    </recommendedName>
</protein>
<evidence type="ECO:0000256" key="11">
    <source>
        <dbReference type="PIRSR" id="PIRSR610347-3"/>
    </source>
</evidence>
<feature type="compositionally biased region" description="Low complexity" evidence="12">
    <location>
        <begin position="585"/>
        <end position="598"/>
    </location>
</feature>
<feature type="compositionally biased region" description="Low complexity" evidence="12">
    <location>
        <begin position="514"/>
        <end position="527"/>
    </location>
</feature>
<evidence type="ECO:0000256" key="1">
    <source>
        <dbReference type="ARBA" id="ARBA00004123"/>
    </source>
</evidence>
<feature type="compositionally biased region" description="Polar residues" evidence="12">
    <location>
        <begin position="544"/>
        <end position="554"/>
    </location>
</feature>
<evidence type="ECO:0000256" key="8">
    <source>
        <dbReference type="ARBA" id="ARBA00023242"/>
    </source>
</evidence>
<dbReference type="GO" id="GO:0005634">
    <property type="term" value="C:nucleus"/>
    <property type="evidence" value="ECO:0007669"/>
    <property type="project" value="UniProtKB-SubCell"/>
</dbReference>
<keyword evidence="8" id="KW-0539">Nucleus</keyword>
<dbReference type="EMBL" id="HBEM01018395">
    <property type="protein sequence ID" value="CAD8453608.1"/>
    <property type="molecule type" value="Transcribed_RNA"/>
</dbReference>
<dbReference type="GO" id="GO:0003690">
    <property type="term" value="F:double-stranded DNA binding"/>
    <property type="evidence" value="ECO:0007669"/>
    <property type="project" value="TreeGrafter"/>
</dbReference>
<feature type="region of interest" description="Disordered" evidence="12">
    <location>
        <begin position="514"/>
        <end position="627"/>
    </location>
</feature>
<dbReference type="InterPro" id="IPR023214">
    <property type="entry name" value="HAD_sf"/>
</dbReference>
<reference evidence="13" key="1">
    <citation type="submission" date="2021-01" db="EMBL/GenBank/DDBJ databases">
        <authorList>
            <person name="Corre E."/>
            <person name="Pelletier E."/>
            <person name="Niang G."/>
            <person name="Scheremetjew M."/>
            <person name="Finn R."/>
            <person name="Kale V."/>
            <person name="Holt S."/>
            <person name="Cochrane G."/>
            <person name="Meng A."/>
            <person name="Brown T."/>
            <person name="Cohen L."/>
        </authorList>
    </citation>
    <scope>NUCLEOTIDE SEQUENCE</scope>
    <source>
        <strain evidence="13">CCMP2058</strain>
    </source>
</reference>
<feature type="binding site" evidence="10">
    <location>
        <position position="796"/>
    </location>
    <ligand>
        <name>substrate</name>
    </ligand>
</feature>
<feature type="binding site" evidence="10">
    <location>
        <position position="1036"/>
    </location>
    <ligand>
        <name>substrate</name>
    </ligand>
</feature>
<evidence type="ECO:0000256" key="12">
    <source>
        <dbReference type="SAM" id="MobiDB-lite"/>
    </source>
</evidence>
<dbReference type="SUPFAM" id="SSF56784">
    <property type="entry name" value="HAD-like"/>
    <property type="match status" value="1"/>
</dbReference>
<dbReference type="PANTHER" id="PTHR12415:SF0">
    <property type="entry name" value="TYROSYL-DNA PHOSPHODIESTERASE 1"/>
    <property type="match status" value="1"/>
</dbReference>
<dbReference type="InterPro" id="IPR013954">
    <property type="entry name" value="PNK3P"/>
</dbReference>
<evidence type="ECO:0008006" key="14">
    <source>
        <dbReference type="Google" id="ProtNLM"/>
    </source>
</evidence>
<proteinExistence type="inferred from homology"/>
<name>A0A7S0GYA7_9EUKA</name>
<keyword evidence="3" id="KW-0540">Nuclease</keyword>
<dbReference type="InterPro" id="IPR010347">
    <property type="entry name" value="Tdp1"/>
</dbReference>
<feature type="site" description="Interaction with DNA" evidence="11">
    <location>
        <position position="1065"/>
    </location>
</feature>
<dbReference type="Pfam" id="PF13671">
    <property type="entry name" value="AAA_33"/>
    <property type="match status" value="1"/>
</dbReference>
<dbReference type="Gene3D" id="3.40.50.1000">
    <property type="entry name" value="HAD superfamily/HAD-like"/>
    <property type="match status" value="1"/>
</dbReference>
<dbReference type="Gene3D" id="3.40.50.300">
    <property type="entry name" value="P-loop containing nucleotide triphosphate hydrolases"/>
    <property type="match status" value="1"/>
</dbReference>
<keyword evidence="6" id="KW-0269">Exonuclease</keyword>
<dbReference type="Pfam" id="PF06087">
    <property type="entry name" value="Tyr-DNA_phospho"/>
    <property type="match status" value="1"/>
</dbReference>
<organism evidence="13">
    <name type="scientific">Amorphochlora amoebiformis</name>
    <dbReference type="NCBI Taxonomy" id="1561963"/>
    <lineage>
        <taxon>Eukaryota</taxon>
        <taxon>Sar</taxon>
        <taxon>Rhizaria</taxon>
        <taxon>Cercozoa</taxon>
        <taxon>Chlorarachniophyceae</taxon>
        <taxon>Amorphochlora</taxon>
    </lineage>
</organism>
<feature type="compositionally biased region" description="Polar residues" evidence="12">
    <location>
        <begin position="611"/>
        <end position="627"/>
    </location>
</feature>
<accession>A0A7S0GYA7</accession>
<dbReference type="SUPFAM" id="SSF56024">
    <property type="entry name" value="Phospholipase D/nuclease"/>
    <property type="match status" value="2"/>
</dbReference>
<evidence type="ECO:0000256" key="4">
    <source>
        <dbReference type="ARBA" id="ARBA00022763"/>
    </source>
</evidence>
<dbReference type="GO" id="GO:0006281">
    <property type="term" value="P:DNA repair"/>
    <property type="evidence" value="ECO:0007669"/>
    <property type="project" value="UniProtKB-KW"/>
</dbReference>
<dbReference type="Pfam" id="PF08645">
    <property type="entry name" value="PNK3P"/>
    <property type="match status" value="1"/>
</dbReference>
<evidence type="ECO:0000256" key="10">
    <source>
        <dbReference type="PIRSR" id="PIRSR610347-2"/>
    </source>
</evidence>
<dbReference type="GO" id="GO:0017005">
    <property type="term" value="F:3'-tyrosyl-DNA phosphodiesterase activity"/>
    <property type="evidence" value="ECO:0007669"/>
    <property type="project" value="TreeGrafter"/>
</dbReference>
<feature type="compositionally biased region" description="Basic and acidic residues" evidence="12">
    <location>
        <begin position="534"/>
        <end position="543"/>
    </location>
</feature>
<dbReference type="Gene3D" id="3.30.870.10">
    <property type="entry name" value="Endonuclease Chain A"/>
    <property type="match status" value="2"/>
</dbReference>
<dbReference type="CDD" id="cd09122">
    <property type="entry name" value="PLDc_Tdp1_1"/>
    <property type="match status" value="1"/>
</dbReference>
<dbReference type="AlphaFoldDB" id="A0A7S0GYA7"/>
<dbReference type="InterPro" id="IPR027417">
    <property type="entry name" value="P-loop_NTPase"/>
</dbReference>
<evidence type="ECO:0000256" key="6">
    <source>
        <dbReference type="ARBA" id="ARBA00022839"/>
    </source>
</evidence>
<dbReference type="PANTHER" id="PTHR12415">
    <property type="entry name" value="TYROSYL-DNA PHOSPHODIESTERASE 1"/>
    <property type="match status" value="1"/>
</dbReference>
<comment type="subcellular location">
    <subcellularLocation>
        <location evidence="1">Nucleus</location>
    </subcellularLocation>
</comment>
<evidence type="ECO:0000256" key="2">
    <source>
        <dbReference type="ARBA" id="ARBA00010205"/>
    </source>
</evidence>
<evidence type="ECO:0000256" key="3">
    <source>
        <dbReference type="ARBA" id="ARBA00022722"/>
    </source>
</evidence>
<evidence type="ECO:0000256" key="7">
    <source>
        <dbReference type="ARBA" id="ARBA00023204"/>
    </source>
</evidence>
<evidence type="ECO:0000313" key="13">
    <source>
        <dbReference type="EMBL" id="CAD8453608.1"/>
    </source>
</evidence>
<keyword evidence="4" id="KW-0227">DNA damage</keyword>
<keyword evidence="7" id="KW-0234">DNA repair</keyword>
<dbReference type="CDD" id="cd09123">
    <property type="entry name" value="PLDc_Tdp1_2"/>
    <property type="match status" value="1"/>
</dbReference>
<dbReference type="InterPro" id="IPR006551">
    <property type="entry name" value="Polynucleotide_phosphatase"/>
</dbReference>
<keyword evidence="5" id="KW-0378">Hydrolase</keyword>
<evidence type="ECO:0000256" key="5">
    <source>
        <dbReference type="ARBA" id="ARBA00022801"/>
    </source>
</evidence>
<comment type="similarity">
    <text evidence="2">Belongs to the tyrosyl-DNA phosphodiesterase family.</text>
</comment>
<dbReference type="SUPFAM" id="SSF52540">
    <property type="entry name" value="P-loop containing nucleoside triphosphate hydrolases"/>
    <property type="match status" value="1"/>
</dbReference>
<dbReference type="NCBIfam" id="TIGR01662">
    <property type="entry name" value="HAD-SF-IIIA"/>
    <property type="match status" value="1"/>
</dbReference>
<dbReference type="NCBIfam" id="TIGR01664">
    <property type="entry name" value="DNA-3'-Pase"/>
    <property type="match status" value="1"/>
</dbReference>
<feature type="active site" description="Nucleophile" evidence="9">
    <location>
        <position position="794"/>
    </location>
</feature>
<dbReference type="GO" id="GO:0004527">
    <property type="term" value="F:exonuclease activity"/>
    <property type="evidence" value="ECO:0007669"/>
    <property type="project" value="UniProtKB-KW"/>
</dbReference>
<sequence>MKSSISVPVAVLALPSGKMVVLKVGDTRDLGRIDHAQRSAFVSKKQCQVIATADGLQLTTLSTRTHTVLLREGKKPPIKVMPGQTYPIQIGDKIGLHGTTASGLVCINPPSATAQGIPGAISLSNVPLEPHWRSAGNKLIYWEGGRREGKVAAFDFDGTLAYTSHGGPARKKEDYIFLTQAMIQKMVDLDAKGYALVIFTNQSGIGSKHQGNRAARVKWGLREAIRLIGLPFDVYIATQKDEYRKGFGIAMWARMCTTLKKRSGKDVRKAESFFVGDAAGRPADFSDSDRVFAQSIGIKFYTPNEFFGSIPRNAGSGGKVQLVRKAMRGSGGDAELARLKSRRYKGQVVVILCGPQGAGKTTFAKRVMRVAPPNSWRWINQDTIKRGKKGNRRMCMKSLMDAIQQNQSVLLDRMHLTPDQREPFLKICADAKVTCHCVVLLPPANVCVKRVRLRQDHPTLKGPKAAFYSRQSHAKLQPPKYSEGFSLVSLCESDDEADRLGMLYALILPSENRLNQSRKSSNLSSKLPNPPNPPEKEDQKKSTADVSGSINVSGPNRVEEKLSLARLTADARKRKRPASGDLGVSSKMPRSSPASSSSNKRHLVSDEALSKSLQNEEINQQDGKTSNMEADEAFDRMKADEAFARQLQAEINAMVDEERGMNPAHHIQENKLSSSPQNSTTNVKPGRDGIGEFRLLRVHKHFGLGAKAEEMSIGLREMVGADRSKPSPEWVIITNYMVDVDWLLQEWPELVSIPKVILFHGQREDLQNKRLPSSFSSHLMLPEQTHGIRYGVFHTKSFIIGFPGEVRIVVHSANLIPQDFNTKSQGTWMQDFPLKTLESSRSPFEEDLLTYMETYEVRWKGSEWKDPKTKEIRRLSVSTLRDYDYSKAKVRLIGSAPGRHTGSAMRKFGHLKLKAILSSMSFDEKFSKGPLVMQFSSMGSLNEKWLRSFQESLSSGKKHSVDGGGNARPKGALGRGEIKIIWPTIEEIRTSITGYAAGGSVPGPEKNVTRKFLQQYYHVWGTDTVHDRRRVSPHIKTFLRYQHAVDSQRKCQEIAWVLLTSHNLSQAAWGVEQKGRFGPQLFIRHWELGVLFIPTASGGISQITTTACTPAPSRKRIPLPYALPPRRYGAGDVPWIWTKQKFPLPDIFGRQNYWDDAQS</sequence>